<gene>
    <name evidence="2" type="ORF">Metli_0867</name>
</gene>
<dbReference type="OrthoDB" id="46222at2157"/>
<evidence type="ECO:0000313" key="3">
    <source>
        <dbReference type="Proteomes" id="UP000005095"/>
    </source>
</evidence>
<evidence type="ECO:0000259" key="1">
    <source>
        <dbReference type="Pfam" id="PF00535"/>
    </source>
</evidence>
<dbReference type="CDD" id="cd00761">
    <property type="entry name" value="Glyco_tranf_GTA_type"/>
    <property type="match status" value="1"/>
</dbReference>
<keyword evidence="2" id="KW-0808">Transferase</keyword>
<dbReference type="GO" id="GO:0016740">
    <property type="term" value="F:transferase activity"/>
    <property type="evidence" value="ECO:0007669"/>
    <property type="project" value="UniProtKB-KW"/>
</dbReference>
<dbReference type="EMBL" id="CM001555">
    <property type="protein sequence ID" value="EJG06825.1"/>
    <property type="molecule type" value="Genomic_DNA"/>
</dbReference>
<evidence type="ECO:0000313" key="2">
    <source>
        <dbReference type="EMBL" id="EJG06825.1"/>
    </source>
</evidence>
<proteinExistence type="predicted"/>
<dbReference type="STRING" id="28892.Metli_0867"/>
<dbReference type="InterPro" id="IPR001173">
    <property type="entry name" value="Glyco_trans_2-like"/>
</dbReference>
<dbReference type="RefSeq" id="WP_004038325.1">
    <property type="nucleotide sequence ID" value="NZ_CM001555.1"/>
</dbReference>
<reference evidence="2 3" key="1">
    <citation type="submission" date="2011-08" db="EMBL/GenBank/DDBJ databases">
        <title>The complete genome of Methanofollis liminatans DSM 4140.</title>
        <authorList>
            <consortium name="US DOE Joint Genome Institute (JGI-PGF)"/>
            <person name="Lucas S."/>
            <person name="Han J."/>
            <person name="Lapidus A."/>
            <person name="Bruce D."/>
            <person name="Goodwin L."/>
            <person name="Pitluck S."/>
            <person name="Peters L."/>
            <person name="Kyrpides N."/>
            <person name="Mavromatis K."/>
            <person name="Ivanova N."/>
            <person name="Mikhailova N."/>
            <person name="Lu M."/>
            <person name="Detter J.C."/>
            <person name="Tapia R."/>
            <person name="Han C."/>
            <person name="Land M."/>
            <person name="Hauser L."/>
            <person name="Markowitz V."/>
            <person name="Cheng J.-F."/>
            <person name="Hugenholtz P."/>
            <person name="Woyke T."/>
            <person name="Wu D."/>
            <person name="Spring S."/>
            <person name="Schuler E."/>
            <person name="Brambilla E."/>
            <person name="Klenk H.-P."/>
            <person name="Eisen J.A."/>
        </authorList>
    </citation>
    <scope>NUCLEOTIDE SEQUENCE [LARGE SCALE GENOMIC DNA]</scope>
    <source>
        <strain evidence="2 3">DSM 4140</strain>
    </source>
</reference>
<sequence length="321" mass="35966">MADTPVISVVIPLYNKGPYISRALDSILNQTFQDFEVIVVDDGSTDEGAEIVRGFDDSRIRLIRQVNRGVSAARNTGIETARAELVAFLDADDAWMPGFLETIISLREHYPDAGLYGTAYEVHFPASIVQRASMREEGERVLSSYFGALVHAGSPLFNSSSFAAPKNVLLDVGGYPLDVKWNEDGALWGKIALRYPVAYSPDVCSVYNQYSANNSVGITEYLEDPFLQYLSTIPGDELLRRGDAEDLLEYCDLSRLVVISRNIYSGHGARARSELSSVKSPRYTWTRYKLQVLSYIPRCGMRLIRKHAKTLSYIKRKIIRT</sequence>
<dbReference type="SUPFAM" id="SSF53448">
    <property type="entry name" value="Nucleotide-diphospho-sugar transferases"/>
    <property type="match status" value="1"/>
</dbReference>
<keyword evidence="3" id="KW-1185">Reference proteome</keyword>
<dbReference type="AlphaFoldDB" id="J1L2E5"/>
<dbReference type="HOGENOM" id="CLU_025996_0_0_2"/>
<dbReference type="Pfam" id="PF00535">
    <property type="entry name" value="Glycos_transf_2"/>
    <property type="match status" value="1"/>
</dbReference>
<dbReference type="PANTHER" id="PTHR43685">
    <property type="entry name" value="GLYCOSYLTRANSFERASE"/>
    <property type="match status" value="1"/>
</dbReference>
<dbReference type="InterPro" id="IPR050834">
    <property type="entry name" value="Glycosyltransf_2"/>
</dbReference>
<protein>
    <submittedName>
        <fullName evidence="2">Glycosyl transferase family 2</fullName>
    </submittedName>
</protein>
<organism evidence="2 3">
    <name type="scientific">Methanofollis liminatans DSM 4140</name>
    <dbReference type="NCBI Taxonomy" id="28892"/>
    <lineage>
        <taxon>Archaea</taxon>
        <taxon>Methanobacteriati</taxon>
        <taxon>Methanobacteriota</taxon>
        <taxon>Stenosarchaea group</taxon>
        <taxon>Methanomicrobia</taxon>
        <taxon>Methanomicrobiales</taxon>
        <taxon>Methanomicrobiaceae</taxon>
        <taxon>Methanofollis</taxon>
    </lineage>
</organism>
<accession>J1L2E5</accession>
<name>J1L2E5_9EURY</name>
<dbReference type="InterPro" id="IPR029044">
    <property type="entry name" value="Nucleotide-diphossugar_trans"/>
</dbReference>
<dbReference type="Gene3D" id="3.90.550.10">
    <property type="entry name" value="Spore Coat Polysaccharide Biosynthesis Protein SpsA, Chain A"/>
    <property type="match status" value="1"/>
</dbReference>
<dbReference type="PANTHER" id="PTHR43685:SF2">
    <property type="entry name" value="GLYCOSYLTRANSFERASE 2-LIKE DOMAIN-CONTAINING PROTEIN"/>
    <property type="match status" value="1"/>
</dbReference>
<dbReference type="Proteomes" id="UP000005095">
    <property type="component" value="Chromosome"/>
</dbReference>
<feature type="domain" description="Glycosyltransferase 2-like" evidence="1">
    <location>
        <begin position="8"/>
        <end position="121"/>
    </location>
</feature>